<keyword evidence="1" id="KW-1133">Transmembrane helix</keyword>
<dbReference type="Pfam" id="PF13786">
    <property type="entry name" value="DUF4179"/>
    <property type="match status" value="1"/>
</dbReference>
<evidence type="ECO:0000313" key="5">
    <source>
        <dbReference type="Proteomes" id="UP000006620"/>
    </source>
</evidence>
<evidence type="ECO:0000313" key="4">
    <source>
        <dbReference type="EMBL" id="AEI44469.1"/>
    </source>
</evidence>
<name>F8FC68_PAEMK</name>
<feature type="domain" description="DUF4179" evidence="2">
    <location>
        <begin position="52"/>
        <end position="148"/>
    </location>
</feature>
<evidence type="ECO:0008006" key="6">
    <source>
        <dbReference type="Google" id="ProtNLM"/>
    </source>
</evidence>
<keyword evidence="1" id="KW-0472">Membrane</keyword>
<proteinExistence type="predicted"/>
<evidence type="ECO:0000256" key="1">
    <source>
        <dbReference type="SAM" id="Phobius"/>
    </source>
</evidence>
<organism evidence="4 5">
    <name type="scientific">Paenibacillus mucilaginosus (strain KNP414)</name>
    <dbReference type="NCBI Taxonomy" id="1036673"/>
    <lineage>
        <taxon>Bacteria</taxon>
        <taxon>Bacillati</taxon>
        <taxon>Bacillota</taxon>
        <taxon>Bacilli</taxon>
        <taxon>Bacillales</taxon>
        <taxon>Paenibacillaceae</taxon>
        <taxon>Paenibacillus</taxon>
    </lineage>
</organism>
<accession>F8FC68</accession>
<dbReference type="AlphaFoldDB" id="F8FC68"/>
<feature type="transmembrane region" description="Helical" evidence="1">
    <location>
        <begin position="55"/>
        <end position="74"/>
    </location>
</feature>
<evidence type="ECO:0000259" key="3">
    <source>
        <dbReference type="Pfam" id="PF18705"/>
    </source>
</evidence>
<dbReference type="InterPro" id="IPR040680">
    <property type="entry name" value="DUF5643"/>
</dbReference>
<dbReference type="Proteomes" id="UP000006620">
    <property type="component" value="Chromosome"/>
</dbReference>
<reference evidence="4 5" key="2">
    <citation type="journal article" date="2013" name="Genome Announc.">
        <title>Genome Sequence of Growth-Improving Paenibacillus mucilaginosus Strain KNP414.</title>
        <authorList>
            <person name="Lu J.J."/>
            <person name="Wang J.F."/>
            <person name="Hu X.F."/>
        </authorList>
    </citation>
    <scope>NUCLEOTIDE SEQUENCE [LARGE SCALE GENOMIC DNA]</scope>
    <source>
        <strain evidence="4 5">KNP414</strain>
    </source>
</reference>
<sequence>MRDEGISKVDDVLRESGERLQAVSVPAGEALNDSIRRGITKAKQEQRVRRDRRKGFVWIAASVCMLIMALGITVRVSPVWAAALGELPGLRTLVALVGKSSDQGLQVAVAHEYMQPVGVSGGKDGLSFTVDGILADAGRLVVFYSLRSETGGKMRVTNPQVLDGAGISLQASYSYGDAHSLQEDGGVQRGMIDIHMAQGVLLPDEIRLRMDLVAMPEDHAPSWSRSASADGEPRTAEVQFGIDTSRFAEQKRELEINRSFEVDGQRITVVKATVTPLRADVLLKYDEANTKQIFSPVGMQLTDNEGRQWREMGLSSLSNDSDLIQFESTYFLKPSALYLEGGMFRALDKEDMTVVMRTDTGELLRAPDSKLTFGGMSREGDYTKLVFRLEGLAEKDLVVGYNILDHRFQDAEGRPYQLAAPDEAGQGTISGISSDGIQSRFYYLKNATYAQPLTFRVNEYPSYIEEAYRLQIQ</sequence>
<gene>
    <name evidence="4" type="ordered locus">KNP414_05945</name>
</gene>
<dbReference type="InterPro" id="IPR025436">
    <property type="entry name" value="DUF4179"/>
</dbReference>
<dbReference type="HOGENOM" id="CLU_049019_0_0_9"/>
<protein>
    <recommendedName>
        <fullName evidence="6">DUF4179 domain-containing protein</fullName>
    </recommendedName>
</protein>
<evidence type="ECO:0000259" key="2">
    <source>
        <dbReference type="Pfam" id="PF13786"/>
    </source>
</evidence>
<dbReference type="PATRIC" id="fig|1036673.3.peg.5529"/>
<dbReference type="EMBL" id="CP002869">
    <property type="protein sequence ID" value="AEI44469.1"/>
    <property type="molecule type" value="Genomic_DNA"/>
</dbReference>
<reference evidence="5" key="1">
    <citation type="submission" date="2011-06" db="EMBL/GenBank/DDBJ databases">
        <title>Complete genome sequence of Paenibacillus mucilaginosus KNP414.</title>
        <authorList>
            <person name="Wang J."/>
            <person name="Hu S."/>
            <person name="Hu X."/>
            <person name="Zhang B."/>
            <person name="Dong D."/>
            <person name="Zhang S."/>
            <person name="Zhao K."/>
            <person name="Wu D."/>
        </authorList>
    </citation>
    <scope>NUCLEOTIDE SEQUENCE [LARGE SCALE GENOMIC DNA]</scope>
    <source>
        <strain evidence="5">KNP414</strain>
    </source>
</reference>
<dbReference type="Pfam" id="PF18705">
    <property type="entry name" value="DUF5643"/>
    <property type="match status" value="1"/>
</dbReference>
<dbReference type="Gene3D" id="2.60.40.1630">
    <property type="entry name" value="bacillus anthracis domain"/>
    <property type="match status" value="1"/>
</dbReference>
<dbReference type="KEGG" id="pms:KNP414_05945"/>
<keyword evidence="1" id="KW-0812">Transmembrane</keyword>
<feature type="domain" description="DUF5643" evidence="3">
    <location>
        <begin position="252"/>
        <end position="353"/>
    </location>
</feature>